<accession>A0A8H6ILP0</accession>
<dbReference type="InterPro" id="IPR013087">
    <property type="entry name" value="Znf_C2H2_type"/>
</dbReference>
<feature type="domain" description="C2H2-type" evidence="1">
    <location>
        <begin position="240"/>
        <end position="261"/>
    </location>
</feature>
<dbReference type="Proteomes" id="UP000652219">
    <property type="component" value="Unassembled WGS sequence"/>
</dbReference>
<reference evidence="2 3" key="1">
    <citation type="journal article" date="2020" name="Phytopathology">
        <title>Genome Sequence Resources of Colletotrichum truncatum, C. plurivorum, C. musicola, and C. sojae: Four Species Pathogenic to Soybean (Glycine max).</title>
        <authorList>
            <person name="Rogerio F."/>
            <person name="Boufleur T.R."/>
            <person name="Ciampi-Guillardi M."/>
            <person name="Sukno S.A."/>
            <person name="Thon M.R."/>
            <person name="Massola Junior N.S."/>
            <person name="Baroncelli R."/>
        </authorList>
    </citation>
    <scope>NUCLEOTIDE SEQUENCE [LARGE SCALE GENOMIC DNA]</scope>
    <source>
        <strain evidence="2 3">LFN0009</strain>
    </source>
</reference>
<gene>
    <name evidence="2" type="ORF">CSOJ01_16025</name>
</gene>
<dbReference type="EMBL" id="WIGN01000933">
    <property type="protein sequence ID" value="KAF6782181.1"/>
    <property type="molecule type" value="Genomic_DNA"/>
</dbReference>
<name>A0A8H6ILP0_9PEZI</name>
<evidence type="ECO:0000313" key="3">
    <source>
        <dbReference type="Proteomes" id="UP000652219"/>
    </source>
</evidence>
<dbReference type="AlphaFoldDB" id="A0A8H6ILP0"/>
<organism evidence="2 3">
    <name type="scientific">Colletotrichum sojae</name>
    <dbReference type="NCBI Taxonomy" id="2175907"/>
    <lineage>
        <taxon>Eukaryota</taxon>
        <taxon>Fungi</taxon>
        <taxon>Dikarya</taxon>
        <taxon>Ascomycota</taxon>
        <taxon>Pezizomycotina</taxon>
        <taxon>Sordariomycetes</taxon>
        <taxon>Hypocreomycetidae</taxon>
        <taxon>Glomerellales</taxon>
        <taxon>Glomerellaceae</taxon>
        <taxon>Colletotrichum</taxon>
        <taxon>Colletotrichum orchidearum species complex</taxon>
    </lineage>
</organism>
<protein>
    <recommendedName>
        <fullName evidence="1">C2H2-type domain-containing protein</fullName>
    </recommendedName>
</protein>
<proteinExistence type="predicted"/>
<evidence type="ECO:0000313" key="2">
    <source>
        <dbReference type="EMBL" id="KAF6782181.1"/>
    </source>
</evidence>
<sequence length="320" mass="36774">MRSKEHKTIKNVGYVLLKWKAEFANRVMFPIKYSTFWSLWRQVQTALGMREHIKVYSIRVGAGSRLHGVFEPAFWNYILGNTTTVYEKSYIPDENAPIYPTAEDYNNIKSRKDITALRREVEEMKAKLRLEADITALRKLAVTVRRRKYFAEADRLRSLGVPTVSLWASAGSKRTTSRYSRSVPDAVHIGRLMQESEQQDEEFETEYFESFTAFLHNIHSRGASVSADDLDGPKNNKPECLLCGLSCAHRSSLTRHVGRAHEKNFARPFHCPECSRQRLKPVLITGKSHWSNHVAKQHSKANVPNFPSEILRDKGPVRRA</sequence>
<comment type="caution">
    <text evidence="2">The sequence shown here is derived from an EMBL/GenBank/DDBJ whole genome shotgun (WGS) entry which is preliminary data.</text>
</comment>
<keyword evidence="3" id="KW-1185">Reference proteome</keyword>
<evidence type="ECO:0000259" key="1">
    <source>
        <dbReference type="PROSITE" id="PS00028"/>
    </source>
</evidence>
<dbReference type="PROSITE" id="PS00028">
    <property type="entry name" value="ZINC_FINGER_C2H2_1"/>
    <property type="match status" value="1"/>
</dbReference>
<dbReference type="Gene3D" id="3.30.160.60">
    <property type="entry name" value="Classic Zinc Finger"/>
    <property type="match status" value="1"/>
</dbReference>